<accession>A0AAV2R2L7</accession>
<evidence type="ECO:0000313" key="4">
    <source>
        <dbReference type="Proteomes" id="UP001497623"/>
    </source>
</evidence>
<feature type="transmembrane region" description="Helical" evidence="2">
    <location>
        <begin position="50"/>
        <end position="72"/>
    </location>
</feature>
<comment type="caution">
    <text evidence="3">The sequence shown here is derived from an EMBL/GenBank/DDBJ whole genome shotgun (WGS) entry which is preliminary data.</text>
</comment>
<keyword evidence="4" id="KW-1185">Reference proteome</keyword>
<keyword evidence="2" id="KW-0812">Transmembrane</keyword>
<keyword evidence="2" id="KW-0472">Membrane</keyword>
<evidence type="ECO:0000256" key="1">
    <source>
        <dbReference type="SAM" id="MobiDB-lite"/>
    </source>
</evidence>
<name>A0AAV2R2L7_MEGNR</name>
<feature type="non-terminal residue" evidence="3">
    <location>
        <position position="1"/>
    </location>
</feature>
<dbReference type="Proteomes" id="UP001497623">
    <property type="component" value="Unassembled WGS sequence"/>
</dbReference>
<feature type="region of interest" description="Disordered" evidence="1">
    <location>
        <begin position="111"/>
        <end position="135"/>
    </location>
</feature>
<feature type="region of interest" description="Disordered" evidence="1">
    <location>
        <begin position="1"/>
        <end position="31"/>
    </location>
</feature>
<evidence type="ECO:0000313" key="3">
    <source>
        <dbReference type="EMBL" id="CAL4113362.1"/>
    </source>
</evidence>
<dbReference type="EMBL" id="CAXKWB010015329">
    <property type="protein sequence ID" value="CAL4113362.1"/>
    <property type="molecule type" value="Genomic_DNA"/>
</dbReference>
<feature type="non-terminal residue" evidence="3">
    <location>
        <position position="135"/>
    </location>
</feature>
<proteinExistence type="predicted"/>
<sequence>VTEDNDALADPENTESSTETVHSDALTSPEPFATLSSHEPFAVLTCAKHFAIEGVLIGAMMLSLGVNMYFCIKSLRNRNNAKPFDVSRMPDEENEYEEIDEDFLASLRKEETRSQGEMNLVSSDKEDVVKSSTGS</sequence>
<protein>
    <submittedName>
        <fullName evidence="3">Uncharacterized protein</fullName>
    </submittedName>
</protein>
<feature type="compositionally biased region" description="Acidic residues" evidence="1">
    <location>
        <begin position="1"/>
        <end position="13"/>
    </location>
</feature>
<evidence type="ECO:0000256" key="2">
    <source>
        <dbReference type="SAM" id="Phobius"/>
    </source>
</evidence>
<reference evidence="3 4" key="1">
    <citation type="submission" date="2024-05" db="EMBL/GenBank/DDBJ databases">
        <authorList>
            <person name="Wallberg A."/>
        </authorList>
    </citation>
    <scope>NUCLEOTIDE SEQUENCE [LARGE SCALE GENOMIC DNA]</scope>
</reference>
<gene>
    <name evidence="3" type="ORF">MNOR_LOCUS20106</name>
</gene>
<keyword evidence="2" id="KW-1133">Transmembrane helix</keyword>
<dbReference type="AlphaFoldDB" id="A0AAV2R2L7"/>
<organism evidence="3 4">
    <name type="scientific">Meganyctiphanes norvegica</name>
    <name type="common">Northern krill</name>
    <name type="synonym">Thysanopoda norvegica</name>
    <dbReference type="NCBI Taxonomy" id="48144"/>
    <lineage>
        <taxon>Eukaryota</taxon>
        <taxon>Metazoa</taxon>
        <taxon>Ecdysozoa</taxon>
        <taxon>Arthropoda</taxon>
        <taxon>Crustacea</taxon>
        <taxon>Multicrustacea</taxon>
        <taxon>Malacostraca</taxon>
        <taxon>Eumalacostraca</taxon>
        <taxon>Eucarida</taxon>
        <taxon>Euphausiacea</taxon>
        <taxon>Euphausiidae</taxon>
        <taxon>Meganyctiphanes</taxon>
    </lineage>
</organism>